<gene>
    <name evidence="1" type="ORF">POPTR_017G150400</name>
</gene>
<reference evidence="1 2" key="1">
    <citation type="journal article" date="2006" name="Science">
        <title>The genome of black cottonwood, Populus trichocarpa (Torr. &amp; Gray).</title>
        <authorList>
            <person name="Tuskan G.A."/>
            <person name="Difazio S."/>
            <person name="Jansson S."/>
            <person name="Bohlmann J."/>
            <person name="Grigoriev I."/>
            <person name="Hellsten U."/>
            <person name="Putnam N."/>
            <person name="Ralph S."/>
            <person name="Rombauts S."/>
            <person name="Salamov A."/>
            <person name="Schein J."/>
            <person name="Sterck L."/>
            <person name="Aerts A."/>
            <person name="Bhalerao R.R."/>
            <person name="Bhalerao R.P."/>
            <person name="Blaudez D."/>
            <person name="Boerjan W."/>
            <person name="Brun A."/>
            <person name="Brunner A."/>
            <person name="Busov V."/>
            <person name="Campbell M."/>
            <person name="Carlson J."/>
            <person name="Chalot M."/>
            <person name="Chapman J."/>
            <person name="Chen G.L."/>
            <person name="Cooper D."/>
            <person name="Coutinho P.M."/>
            <person name="Couturier J."/>
            <person name="Covert S."/>
            <person name="Cronk Q."/>
            <person name="Cunningham R."/>
            <person name="Davis J."/>
            <person name="Degroeve S."/>
            <person name="Dejardin A."/>
            <person name="Depamphilis C."/>
            <person name="Detter J."/>
            <person name="Dirks B."/>
            <person name="Dubchak I."/>
            <person name="Duplessis S."/>
            <person name="Ehlting J."/>
            <person name="Ellis B."/>
            <person name="Gendler K."/>
            <person name="Goodstein D."/>
            <person name="Gribskov M."/>
            <person name="Grimwood J."/>
            <person name="Groover A."/>
            <person name="Gunter L."/>
            <person name="Hamberger B."/>
            <person name="Heinze B."/>
            <person name="Helariutta Y."/>
            <person name="Henrissat B."/>
            <person name="Holligan D."/>
            <person name="Holt R."/>
            <person name="Huang W."/>
            <person name="Islam-Faridi N."/>
            <person name="Jones S."/>
            <person name="Jones-Rhoades M."/>
            <person name="Jorgensen R."/>
            <person name="Joshi C."/>
            <person name="Kangasjarvi J."/>
            <person name="Karlsson J."/>
            <person name="Kelleher C."/>
            <person name="Kirkpatrick R."/>
            <person name="Kirst M."/>
            <person name="Kohler A."/>
            <person name="Kalluri U."/>
            <person name="Larimer F."/>
            <person name="Leebens-Mack J."/>
            <person name="Leple J.C."/>
            <person name="Locascio P."/>
            <person name="Lou Y."/>
            <person name="Lucas S."/>
            <person name="Martin F."/>
            <person name="Montanini B."/>
            <person name="Napoli C."/>
            <person name="Nelson D.R."/>
            <person name="Nelson C."/>
            <person name="Nieminen K."/>
            <person name="Nilsson O."/>
            <person name="Pereda V."/>
            <person name="Peter G."/>
            <person name="Philippe R."/>
            <person name="Pilate G."/>
            <person name="Poliakov A."/>
            <person name="Razumovskaya J."/>
            <person name="Richardson P."/>
            <person name="Rinaldi C."/>
            <person name="Ritland K."/>
            <person name="Rouze P."/>
            <person name="Ryaboy D."/>
            <person name="Schmutz J."/>
            <person name="Schrader J."/>
            <person name="Segerman B."/>
            <person name="Shin H."/>
            <person name="Siddiqui A."/>
            <person name="Sterky F."/>
            <person name="Terry A."/>
            <person name="Tsai C.J."/>
            <person name="Uberbacher E."/>
            <person name="Unneberg P."/>
            <person name="Vahala J."/>
            <person name="Wall K."/>
            <person name="Wessler S."/>
            <person name="Yang G."/>
            <person name="Yin T."/>
            <person name="Douglas C."/>
            <person name="Marra M."/>
            <person name="Sandberg G."/>
            <person name="Van de Peer Y."/>
            <person name="Rokhsar D."/>
        </authorList>
    </citation>
    <scope>NUCLEOTIDE SEQUENCE [LARGE SCALE GENOMIC DNA]</scope>
    <source>
        <strain evidence="2">cv. Nisqually</strain>
    </source>
</reference>
<name>A0A2K1X871_POPTR</name>
<dbReference type="Proteomes" id="UP000006729">
    <property type="component" value="Chromosome 17"/>
</dbReference>
<dbReference type="EMBL" id="CM009306">
    <property type="protein sequence ID" value="PNS96972.1"/>
    <property type="molecule type" value="Genomic_DNA"/>
</dbReference>
<evidence type="ECO:0000313" key="1">
    <source>
        <dbReference type="EMBL" id="PNS96972.1"/>
    </source>
</evidence>
<accession>A0A2K1X871</accession>
<organism evidence="1 2">
    <name type="scientific">Populus trichocarpa</name>
    <name type="common">Western balsam poplar</name>
    <name type="synonym">Populus balsamifera subsp. trichocarpa</name>
    <dbReference type="NCBI Taxonomy" id="3694"/>
    <lineage>
        <taxon>Eukaryota</taxon>
        <taxon>Viridiplantae</taxon>
        <taxon>Streptophyta</taxon>
        <taxon>Embryophyta</taxon>
        <taxon>Tracheophyta</taxon>
        <taxon>Spermatophyta</taxon>
        <taxon>Magnoliopsida</taxon>
        <taxon>eudicotyledons</taxon>
        <taxon>Gunneridae</taxon>
        <taxon>Pentapetalae</taxon>
        <taxon>rosids</taxon>
        <taxon>fabids</taxon>
        <taxon>Malpighiales</taxon>
        <taxon>Salicaceae</taxon>
        <taxon>Saliceae</taxon>
        <taxon>Populus</taxon>
    </lineage>
</organism>
<sequence length="121" mass="12934">MRGTSPCSNCKNCKRPIGVSKGPISEATAISITECKGWGKDVDNQYFGKYTRNGGCGDGSNCDIACNSKPCWNLIYEKELGATLLIIGDPRCLGRGTVSNRQSTSCISPTKLKKQCSECSA</sequence>
<evidence type="ECO:0000313" key="2">
    <source>
        <dbReference type="Proteomes" id="UP000006729"/>
    </source>
</evidence>
<dbReference type="AlphaFoldDB" id="A0A2K1X871"/>
<dbReference type="InParanoid" id="A0A2K1X871"/>
<proteinExistence type="predicted"/>
<keyword evidence="2" id="KW-1185">Reference proteome</keyword>
<protein>
    <submittedName>
        <fullName evidence="1">Uncharacterized protein</fullName>
    </submittedName>
</protein>